<keyword evidence="3" id="KW-1185">Reference proteome</keyword>
<dbReference type="PANTHER" id="PTHR43155:SF2">
    <property type="entry name" value="CYCLIC DI-GMP PHOSPHODIESTERASE PA4108"/>
    <property type="match status" value="1"/>
</dbReference>
<name>A0ABX1XZB5_9BACL</name>
<evidence type="ECO:0000259" key="1">
    <source>
        <dbReference type="PROSITE" id="PS51832"/>
    </source>
</evidence>
<accession>A0ABX1XZB5</accession>
<organism evidence="2 3">
    <name type="scientific">Paenibacillus phytorum</name>
    <dbReference type="NCBI Taxonomy" id="2654977"/>
    <lineage>
        <taxon>Bacteria</taxon>
        <taxon>Bacillati</taxon>
        <taxon>Bacillota</taxon>
        <taxon>Bacilli</taxon>
        <taxon>Bacillales</taxon>
        <taxon>Paenibacillaceae</taxon>
        <taxon>Paenibacillus</taxon>
    </lineage>
</organism>
<dbReference type="InterPro" id="IPR003607">
    <property type="entry name" value="HD/PDEase_dom"/>
</dbReference>
<dbReference type="EMBL" id="WHOA01000116">
    <property type="protein sequence ID" value="NOU73133.1"/>
    <property type="molecule type" value="Genomic_DNA"/>
</dbReference>
<protein>
    <submittedName>
        <fullName evidence="2">HD domain-containing protein</fullName>
    </submittedName>
</protein>
<sequence length="150" mass="16833">MNEQELDLLNKTALLHDIGKIGVRDDVLLKESRLTNEEFEQIKLHPVLDESILKQIEPAEAMAPLLPGVRSHHERYNGGGYPDGLKGLDIPEFGRIIAVADAFDAMTSDRPYRKGMPIEKALAILAEGKGTQWDPVSLKGSLMFIRFKRR</sequence>
<proteinExistence type="predicted"/>
<dbReference type="Pfam" id="PF13487">
    <property type="entry name" value="HD_5"/>
    <property type="match status" value="1"/>
</dbReference>
<comment type="caution">
    <text evidence="2">The sequence shown here is derived from an EMBL/GenBank/DDBJ whole genome shotgun (WGS) entry which is preliminary data.</text>
</comment>
<dbReference type="CDD" id="cd00077">
    <property type="entry name" value="HDc"/>
    <property type="match status" value="1"/>
</dbReference>
<dbReference type="SUPFAM" id="SSF109604">
    <property type="entry name" value="HD-domain/PDEase-like"/>
    <property type="match status" value="1"/>
</dbReference>
<feature type="domain" description="HD-GYP" evidence="1">
    <location>
        <begin position="1"/>
        <end position="150"/>
    </location>
</feature>
<gene>
    <name evidence="2" type="ORF">GC098_17190</name>
</gene>
<dbReference type="PANTHER" id="PTHR43155">
    <property type="entry name" value="CYCLIC DI-GMP PHOSPHODIESTERASE PA4108-RELATED"/>
    <property type="match status" value="1"/>
</dbReference>
<dbReference type="Gene3D" id="1.10.3210.10">
    <property type="entry name" value="Hypothetical protein af1432"/>
    <property type="match status" value="1"/>
</dbReference>
<reference evidence="2 3" key="1">
    <citation type="submission" date="2019-10" db="EMBL/GenBank/DDBJ databases">
        <title>Description of Paenibacillus terrestris sp. nov.</title>
        <authorList>
            <person name="Carlier A."/>
            <person name="Qi S."/>
        </authorList>
    </citation>
    <scope>NUCLEOTIDE SEQUENCE [LARGE SCALE GENOMIC DNA]</scope>
    <source>
        <strain evidence="2 3">LMG 31458</strain>
    </source>
</reference>
<evidence type="ECO:0000313" key="2">
    <source>
        <dbReference type="EMBL" id="NOU73133.1"/>
    </source>
</evidence>
<dbReference type="PROSITE" id="PS51832">
    <property type="entry name" value="HD_GYP"/>
    <property type="match status" value="1"/>
</dbReference>
<dbReference type="InterPro" id="IPR037522">
    <property type="entry name" value="HD_GYP_dom"/>
</dbReference>
<evidence type="ECO:0000313" key="3">
    <source>
        <dbReference type="Proteomes" id="UP000616779"/>
    </source>
</evidence>
<dbReference type="Proteomes" id="UP000616779">
    <property type="component" value="Unassembled WGS sequence"/>
</dbReference>